<protein>
    <submittedName>
        <fullName evidence="3">Uncharacterized protein</fullName>
    </submittedName>
</protein>
<keyword evidence="1" id="KW-0175">Coiled coil</keyword>
<evidence type="ECO:0000256" key="2">
    <source>
        <dbReference type="SAM" id="MobiDB-lite"/>
    </source>
</evidence>
<feature type="region of interest" description="Disordered" evidence="2">
    <location>
        <begin position="155"/>
        <end position="184"/>
    </location>
</feature>
<feature type="coiled-coil region" evidence="1">
    <location>
        <begin position="28"/>
        <end position="55"/>
    </location>
</feature>
<evidence type="ECO:0000313" key="4">
    <source>
        <dbReference type="Proteomes" id="UP000801492"/>
    </source>
</evidence>
<gene>
    <name evidence="3" type="ORF">ILUMI_23700</name>
</gene>
<name>A0A8K0CEV5_IGNLU</name>
<evidence type="ECO:0000313" key="3">
    <source>
        <dbReference type="EMBL" id="KAF2882475.1"/>
    </source>
</evidence>
<evidence type="ECO:0000256" key="1">
    <source>
        <dbReference type="SAM" id="Coils"/>
    </source>
</evidence>
<comment type="caution">
    <text evidence="3">The sequence shown here is derived from an EMBL/GenBank/DDBJ whole genome shotgun (WGS) entry which is preliminary data.</text>
</comment>
<feature type="non-terminal residue" evidence="3">
    <location>
        <position position="184"/>
    </location>
</feature>
<proteinExistence type="predicted"/>
<dbReference type="AlphaFoldDB" id="A0A8K0CEV5"/>
<accession>A0A8K0CEV5</accession>
<organism evidence="3 4">
    <name type="scientific">Ignelater luminosus</name>
    <name type="common">Cucubano</name>
    <name type="synonym">Pyrophorus luminosus</name>
    <dbReference type="NCBI Taxonomy" id="2038154"/>
    <lineage>
        <taxon>Eukaryota</taxon>
        <taxon>Metazoa</taxon>
        <taxon>Ecdysozoa</taxon>
        <taxon>Arthropoda</taxon>
        <taxon>Hexapoda</taxon>
        <taxon>Insecta</taxon>
        <taxon>Pterygota</taxon>
        <taxon>Neoptera</taxon>
        <taxon>Endopterygota</taxon>
        <taxon>Coleoptera</taxon>
        <taxon>Polyphaga</taxon>
        <taxon>Elateriformia</taxon>
        <taxon>Elateroidea</taxon>
        <taxon>Elateridae</taxon>
        <taxon>Agrypninae</taxon>
        <taxon>Pyrophorini</taxon>
        <taxon>Ignelater</taxon>
    </lineage>
</organism>
<reference evidence="3" key="1">
    <citation type="submission" date="2019-08" db="EMBL/GenBank/DDBJ databases">
        <title>The genome of the North American firefly Photinus pyralis.</title>
        <authorList>
            <consortium name="Photinus pyralis genome working group"/>
            <person name="Fallon T.R."/>
            <person name="Sander Lower S.E."/>
            <person name="Weng J.-K."/>
        </authorList>
    </citation>
    <scope>NUCLEOTIDE SEQUENCE</scope>
    <source>
        <strain evidence="3">TRF0915ILg1</strain>
        <tissue evidence="3">Whole body</tissue>
    </source>
</reference>
<dbReference type="EMBL" id="VTPC01090614">
    <property type="protein sequence ID" value="KAF2882475.1"/>
    <property type="molecule type" value="Genomic_DNA"/>
</dbReference>
<dbReference type="Proteomes" id="UP000801492">
    <property type="component" value="Unassembled WGS sequence"/>
</dbReference>
<sequence>IILTKIKEESNKLFSKHDGVEWNRQENAAFEAIKLEEAEKAKDKVKNNKAPERDQIPRKVVWVPEGQINSGRCSRGSKHSHHGQDRNQVHKEALYTGYYRCQERTNSASWKKIVEKLERRGLLQYLTNIIKNYFQDQYMVLEDCEGRKEAIKGSARRAKNSKVLQQAAEDTTEACHKNNRKWRS</sequence>
<keyword evidence="4" id="KW-1185">Reference proteome</keyword>